<evidence type="ECO:0000256" key="1">
    <source>
        <dbReference type="ARBA" id="ARBA00001593"/>
    </source>
</evidence>
<dbReference type="EC" id="4.6.1.1" evidence="3"/>
<comment type="similarity">
    <text evidence="17">Belongs to the adenylyl cyclase class-4/guanylyl cyclase family.</text>
</comment>
<dbReference type="Proteomes" id="UP000231990">
    <property type="component" value="Unassembled WGS sequence"/>
</dbReference>
<evidence type="ECO:0000313" key="23">
    <source>
        <dbReference type="Proteomes" id="UP000231990"/>
    </source>
</evidence>
<dbReference type="InterPro" id="IPR018297">
    <property type="entry name" value="A/G_cyclase_CS"/>
</dbReference>
<organism evidence="21 23">
    <name type="scientific">Leptospira perolatii</name>
    <dbReference type="NCBI Taxonomy" id="2023191"/>
    <lineage>
        <taxon>Bacteria</taxon>
        <taxon>Pseudomonadati</taxon>
        <taxon>Spirochaetota</taxon>
        <taxon>Spirochaetia</taxon>
        <taxon>Leptospirales</taxon>
        <taxon>Leptospiraceae</taxon>
        <taxon>Leptospira</taxon>
    </lineage>
</organism>
<feature type="transmembrane region" description="Helical" evidence="18">
    <location>
        <begin position="114"/>
        <end position="130"/>
    </location>
</feature>
<evidence type="ECO:0000256" key="4">
    <source>
        <dbReference type="ARBA" id="ARBA00021420"/>
    </source>
</evidence>
<proteinExistence type="inferred from homology"/>
<name>A0A2M9ZKM3_9LEPT</name>
<feature type="transmembrane region" description="Helical" evidence="18">
    <location>
        <begin position="89"/>
        <end position="108"/>
    </location>
</feature>
<dbReference type="PROSITE" id="PS50125">
    <property type="entry name" value="GUANYLATE_CYCLASE_2"/>
    <property type="match status" value="1"/>
</dbReference>
<keyword evidence="8" id="KW-0067">ATP-binding</keyword>
<keyword evidence="22" id="KW-1185">Reference proteome</keyword>
<keyword evidence="5 18" id="KW-0812">Transmembrane</keyword>
<keyword evidence="12 18" id="KW-0472">Membrane</keyword>
<evidence type="ECO:0000313" key="21">
    <source>
        <dbReference type="EMBL" id="PJZ72541.1"/>
    </source>
</evidence>
<evidence type="ECO:0000256" key="10">
    <source>
        <dbReference type="ARBA" id="ARBA00022989"/>
    </source>
</evidence>
<evidence type="ECO:0000256" key="5">
    <source>
        <dbReference type="ARBA" id="ARBA00022692"/>
    </source>
</evidence>
<dbReference type="PANTHER" id="PTHR11920:SF335">
    <property type="entry name" value="GUANYLATE CYCLASE"/>
    <property type="match status" value="1"/>
</dbReference>
<dbReference type="GO" id="GO:0006171">
    <property type="term" value="P:cAMP biosynthetic process"/>
    <property type="evidence" value="ECO:0007669"/>
    <property type="project" value="UniProtKB-KW"/>
</dbReference>
<protein>
    <recommendedName>
        <fullName evidence="4">Adenylate cyclase</fullName>
        <ecNumber evidence="3">4.6.1.1</ecNumber>
    </recommendedName>
    <alternativeName>
        <fullName evidence="14">ATP pyrophosphate-lyase</fullName>
    </alternativeName>
    <alternativeName>
        <fullName evidence="15">Adenylyl cyclase</fullName>
    </alternativeName>
</protein>
<keyword evidence="11" id="KW-0115">cAMP biosynthesis</keyword>
<dbReference type="GO" id="GO:0004016">
    <property type="term" value="F:adenylate cyclase activity"/>
    <property type="evidence" value="ECO:0007669"/>
    <property type="project" value="UniProtKB-EC"/>
</dbReference>
<dbReference type="GO" id="GO:0005524">
    <property type="term" value="F:ATP binding"/>
    <property type="evidence" value="ECO:0007669"/>
    <property type="project" value="UniProtKB-KW"/>
</dbReference>
<dbReference type="FunFam" id="3.30.70.1230:FF:000033">
    <property type="entry name" value="Adenylate cyclase"/>
    <property type="match status" value="1"/>
</dbReference>
<evidence type="ECO:0000256" key="15">
    <source>
        <dbReference type="ARBA" id="ARBA00032637"/>
    </source>
</evidence>
<dbReference type="CDD" id="cd07302">
    <property type="entry name" value="CHD"/>
    <property type="match status" value="1"/>
</dbReference>
<dbReference type="InterPro" id="IPR050401">
    <property type="entry name" value="Cyclic_nucleotide_synthase"/>
</dbReference>
<feature type="transmembrane region" description="Helical" evidence="18">
    <location>
        <begin position="59"/>
        <end position="82"/>
    </location>
</feature>
<dbReference type="InterPro" id="IPR029787">
    <property type="entry name" value="Nucleotide_cyclase"/>
</dbReference>
<sequence length="415" mass="46654">MNMGVFRSIQKFLSKIAHLGVTPKTSTLETKYIILVNSSALVVLMISAFLNLVVAIEIFYGPILLLGAIYEVLLLFVFFLNYKNKLSFVRAYFATISILFLTSLSLLVGKEMDFQLYLLTVALLTYFIGPPKEKRTTLTLVAIAFLVFIAIEYWFIDHDSFHKFAAPKEVMAFTKMVMHVGLGILVTGFSYYIYNTYMSAEIELDQERAKSEGLLLNILPKSIAERLKGKETFIADRFDQAAILFADIVGFTELAESMSPEQVVNLLNDIFSEFDRESEKFGLEKIKTIGDAYMVAGGIPSEDEESLKKIAHLALSMQTIMRNKYGDRIRLRIGMHTGPAVAGIIGQRKFTYDLWGDSVNTASRMESHGLGGSINVSKDVYEKLNDSFDFEFRGKISMKGKGELETYLLTGIKNS</sequence>
<gene>
    <name evidence="20" type="ORF">CH360_11690</name>
    <name evidence="21" type="ORF">CH373_14125</name>
</gene>
<dbReference type="SUPFAM" id="SSF55073">
    <property type="entry name" value="Nucleotide cyclase"/>
    <property type="match status" value="1"/>
</dbReference>
<evidence type="ECO:0000256" key="9">
    <source>
        <dbReference type="ARBA" id="ARBA00022842"/>
    </source>
</evidence>
<reference evidence="22 23" key="1">
    <citation type="submission" date="2017-07" db="EMBL/GenBank/DDBJ databases">
        <title>Leptospira spp. isolated from tropical soils.</title>
        <authorList>
            <person name="Thibeaux R."/>
            <person name="Iraola G."/>
            <person name="Ferres I."/>
            <person name="Bierque E."/>
            <person name="Girault D."/>
            <person name="Soupe-Gilbert M.-E."/>
            <person name="Picardeau M."/>
            <person name="Goarant C."/>
        </authorList>
    </citation>
    <scope>NUCLEOTIDE SEQUENCE [LARGE SCALE GENOMIC DNA]</scope>
    <source>
        <strain evidence="21 23">FH1-B-B1</strain>
        <strain evidence="20 22">FH1-B-C1</strain>
    </source>
</reference>
<keyword evidence="9" id="KW-0460">Magnesium</keyword>
<keyword evidence="7" id="KW-0547">Nucleotide-binding</keyword>
<feature type="transmembrane region" description="Helical" evidence="18">
    <location>
        <begin position="32"/>
        <end position="53"/>
    </location>
</feature>
<accession>A0A2M9ZKM3</accession>
<evidence type="ECO:0000259" key="19">
    <source>
        <dbReference type="PROSITE" id="PS50125"/>
    </source>
</evidence>
<feature type="domain" description="Guanylate cyclase" evidence="19">
    <location>
        <begin position="242"/>
        <end position="366"/>
    </location>
</feature>
<comment type="subcellular location">
    <subcellularLocation>
        <location evidence="2">Membrane</location>
    </subcellularLocation>
</comment>
<comment type="subunit">
    <text evidence="16">Homodimer. Can also exist as monomer.</text>
</comment>
<evidence type="ECO:0000313" key="20">
    <source>
        <dbReference type="EMBL" id="PJZ69406.1"/>
    </source>
</evidence>
<evidence type="ECO:0000256" key="12">
    <source>
        <dbReference type="ARBA" id="ARBA00023136"/>
    </source>
</evidence>
<dbReference type="AlphaFoldDB" id="A0A2M9ZKM3"/>
<keyword evidence="10 18" id="KW-1133">Transmembrane helix</keyword>
<dbReference type="PROSITE" id="PS00452">
    <property type="entry name" value="GUANYLATE_CYCLASE_1"/>
    <property type="match status" value="1"/>
</dbReference>
<feature type="transmembrane region" description="Helical" evidence="18">
    <location>
        <begin position="137"/>
        <end position="156"/>
    </location>
</feature>
<evidence type="ECO:0000256" key="16">
    <source>
        <dbReference type="ARBA" id="ARBA00064436"/>
    </source>
</evidence>
<evidence type="ECO:0000256" key="17">
    <source>
        <dbReference type="RuleBase" id="RU000405"/>
    </source>
</evidence>
<evidence type="ECO:0000256" key="8">
    <source>
        <dbReference type="ARBA" id="ARBA00022840"/>
    </source>
</evidence>
<dbReference type="EMBL" id="NPDY01000010">
    <property type="protein sequence ID" value="PJZ69406.1"/>
    <property type="molecule type" value="Genomic_DNA"/>
</dbReference>
<dbReference type="PANTHER" id="PTHR11920">
    <property type="entry name" value="GUANYLYL CYCLASE"/>
    <property type="match status" value="1"/>
</dbReference>
<evidence type="ECO:0000256" key="2">
    <source>
        <dbReference type="ARBA" id="ARBA00004370"/>
    </source>
</evidence>
<evidence type="ECO:0000313" key="22">
    <source>
        <dbReference type="Proteomes" id="UP000231962"/>
    </source>
</evidence>
<dbReference type="Proteomes" id="UP000231962">
    <property type="component" value="Unassembled WGS sequence"/>
</dbReference>
<dbReference type="SMART" id="SM00044">
    <property type="entry name" value="CYCc"/>
    <property type="match status" value="1"/>
</dbReference>
<evidence type="ECO:0000256" key="13">
    <source>
        <dbReference type="ARBA" id="ARBA00023239"/>
    </source>
</evidence>
<dbReference type="Gene3D" id="3.30.70.1230">
    <property type="entry name" value="Nucleotide cyclase"/>
    <property type="match status" value="1"/>
</dbReference>
<feature type="transmembrane region" description="Helical" evidence="18">
    <location>
        <begin position="176"/>
        <end position="194"/>
    </location>
</feature>
<evidence type="ECO:0000256" key="3">
    <source>
        <dbReference type="ARBA" id="ARBA00012201"/>
    </source>
</evidence>
<evidence type="ECO:0000256" key="18">
    <source>
        <dbReference type="SAM" id="Phobius"/>
    </source>
</evidence>
<dbReference type="InterPro" id="IPR001054">
    <property type="entry name" value="A/G_cyclase"/>
</dbReference>
<dbReference type="Pfam" id="PF00211">
    <property type="entry name" value="Guanylate_cyc"/>
    <property type="match status" value="1"/>
</dbReference>
<comment type="caution">
    <text evidence="21">The sequence shown here is derived from an EMBL/GenBank/DDBJ whole genome shotgun (WGS) entry which is preliminary data.</text>
</comment>
<evidence type="ECO:0000256" key="6">
    <source>
        <dbReference type="ARBA" id="ARBA00022723"/>
    </source>
</evidence>
<comment type="catalytic activity">
    <reaction evidence="1">
        <text>ATP = 3',5'-cyclic AMP + diphosphate</text>
        <dbReference type="Rhea" id="RHEA:15389"/>
        <dbReference type="ChEBI" id="CHEBI:30616"/>
        <dbReference type="ChEBI" id="CHEBI:33019"/>
        <dbReference type="ChEBI" id="CHEBI:58165"/>
        <dbReference type="EC" id="4.6.1.1"/>
    </reaction>
</comment>
<keyword evidence="6" id="KW-0479">Metal-binding</keyword>
<keyword evidence="13 17" id="KW-0456">Lyase</keyword>
<dbReference type="OrthoDB" id="9802500at2"/>
<dbReference type="GO" id="GO:0005886">
    <property type="term" value="C:plasma membrane"/>
    <property type="evidence" value="ECO:0007669"/>
    <property type="project" value="UniProtKB-ARBA"/>
</dbReference>
<evidence type="ECO:0000256" key="7">
    <source>
        <dbReference type="ARBA" id="ARBA00022741"/>
    </source>
</evidence>
<dbReference type="GO" id="GO:0035556">
    <property type="term" value="P:intracellular signal transduction"/>
    <property type="evidence" value="ECO:0007669"/>
    <property type="project" value="InterPro"/>
</dbReference>
<dbReference type="GO" id="GO:0046872">
    <property type="term" value="F:metal ion binding"/>
    <property type="evidence" value="ECO:0007669"/>
    <property type="project" value="UniProtKB-KW"/>
</dbReference>
<evidence type="ECO:0000256" key="14">
    <source>
        <dbReference type="ARBA" id="ARBA00032597"/>
    </source>
</evidence>
<evidence type="ECO:0000256" key="11">
    <source>
        <dbReference type="ARBA" id="ARBA00022998"/>
    </source>
</evidence>
<dbReference type="EMBL" id="NPDZ01000009">
    <property type="protein sequence ID" value="PJZ72541.1"/>
    <property type="molecule type" value="Genomic_DNA"/>
</dbReference>